<sequence>MESITFLKNNLVSLHNVCPYLDIAYEYRDYINTHIIKVKPIECYNSDNLYIDQQISLENEFEDLFPNQEVLFITENELIEIKNPLLELKSNKILDYHIDFEEVHHEEINFEAFIDFDFLTQSIDYTTFEEIDFIEIKSQCNNNIPIEIPPTKKWWSLKNKKNSNKELEFFFN</sequence>
<dbReference type="RefSeq" id="WP_387964057.1">
    <property type="nucleotide sequence ID" value="NZ_JBHSGP010000014.1"/>
</dbReference>
<protein>
    <submittedName>
        <fullName evidence="1">Uncharacterized protein</fullName>
    </submittedName>
</protein>
<gene>
    <name evidence="1" type="ORF">ACFO5O_11925</name>
</gene>
<comment type="caution">
    <text evidence="1">The sequence shown here is derived from an EMBL/GenBank/DDBJ whole genome shotgun (WGS) entry which is preliminary data.</text>
</comment>
<name>A0ABV9N8W7_9FLAO</name>
<evidence type="ECO:0000313" key="2">
    <source>
        <dbReference type="Proteomes" id="UP001595953"/>
    </source>
</evidence>
<reference evidence="2" key="1">
    <citation type="journal article" date="2019" name="Int. J. Syst. Evol. Microbiol.">
        <title>The Global Catalogue of Microorganisms (GCM) 10K type strain sequencing project: providing services to taxonomists for standard genome sequencing and annotation.</title>
        <authorList>
            <consortium name="The Broad Institute Genomics Platform"/>
            <consortium name="The Broad Institute Genome Sequencing Center for Infectious Disease"/>
            <person name="Wu L."/>
            <person name="Ma J."/>
        </authorList>
    </citation>
    <scope>NUCLEOTIDE SEQUENCE [LARGE SCALE GENOMIC DNA]</scope>
    <source>
        <strain evidence="2">CCUG 63682</strain>
    </source>
</reference>
<organism evidence="1 2">
    <name type="scientific">Geojedonia litorea</name>
    <dbReference type="NCBI Taxonomy" id="1268269"/>
    <lineage>
        <taxon>Bacteria</taxon>
        <taxon>Pseudomonadati</taxon>
        <taxon>Bacteroidota</taxon>
        <taxon>Flavobacteriia</taxon>
        <taxon>Flavobacteriales</taxon>
        <taxon>Flavobacteriaceae</taxon>
        <taxon>Geojedonia</taxon>
    </lineage>
</organism>
<proteinExistence type="predicted"/>
<accession>A0ABV9N8W7</accession>
<dbReference type="Proteomes" id="UP001595953">
    <property type="component" value="Unassembled WGS sequence"/>
</dbReference>
<dbReference type="EMBL" id="JBHSGP010000014">
    <property type="protein sequence ID" value="MFC4723033.1"/>
    <property type="molecule type" value="Genomic_DNA"/>
</dbReference>
<evidence type="ECO:0000313" key="1">
    <source>
        <dbReference type="EMBL" id="MFC4723033.1"/>
    </source>
</evidence>
<keyword evidence="2" id="KW-1185">Reference proteome</keyword>